<dbReference type="AlphaFoldDB" id="A0A927RL98"/>
<dbReference type="SUPFAM" id="SSF50346">
    <property type="entry name" value="PRC-barrel domain"/>
    <property type="match status" value="1"/>
</dbReference>
<protein>
    <recommendedName>
        <fullName evidence="1">PRC-barrel domain-containing protein</fullName>
    </recommendedName>
</protein>
<feature type="domain" description="PRC-barrel" evidence="1">
    <location>
        <begin position="19"/>
        <end position="79"/>
    </location>
</feature>
<keyword evidence="3" id="KW-1185">Reference proteome</keyword>
<dbReference type="InterPro" id="IPR027275">
    <property type="entry name" value="PRC-brl_dom"/>
</dbReference>
<comment type="caution">
    <text evidence="2">The sequence shown here is derived from an EMBL/GenBank/DDBJ whole genome shotgun (WGS) entry which is preliminary data.</text>
</comment>
<dbReference type="GO" id="GO:0030077">
    <property type="term" value="C:plasma membrane light-harvesting complex"/>
    <property type="evidence" value="ECO:0007669"/>
    <property type="project" value="InterPro"/>
</dbReference>
<accession>A0A927RL98</accession>
<dbReference type="Pfam" id="PF05239">
    <property type="entry name" value="PRC"/>
    <property type="match status" value="1"/>
</dbReference>
<dbReference type="GO" id="GO:0019684">
    <property type="term" value="P:photosynthesis, light reaction"/>
    <property type="evidence" value="ECO:0007669"/>
    <property type="project" value="InterPro"/>
</dbReference>
<proteinExistence type="predicted"/>
<gene>
    <name evidence="2" type="ORF">HEB94_005834</name>
</gene>
<dbReference type="Gene3D" id="3.90.50.10">
    <property type="entry name" value="Photosynthetic Reaction Center, subunit H, domain 2"/>
    <property type="match status" value="1"/>
</dbReference>
<dbReference type="InterPro" id="IPR014747">
    <property type="entry name" value="Bac_photo_RC_H_C"/>
</dbReference>
<dbReference type="RefSeq" id="WP_192752652.1">
    <property type="nucleotide sequence ID" value="NZ_BAABJL010000273.1"/>
</dbReference>
<evidence type="ECO:0000313" key="3">
    <source>
        <dbReference type="Proteomes" id="UP000638648"/>
    </source>
</evidence>
<dbReference type="EMBL" id="JADBEM010000001">
    <property type="protein sequence ID" value="MBE1608986.1"/>
    <property type="molecule type" value="Genomic_DNA"/>
</dbReference>
<name>A0A927RL98_9ACTN</name>
<dbReference type="InterPro" id="IPR011033">
    <property type="entry name" value="PRC_barrel-like_sf"/>
</dbReference>
<reference evidence="2" key="1">
    <citation type="submission" date="2020-10" db="EMBL/GenBank/DDBJ databases">
        <title>Sequencing the genomes of 1000 actinobacteria strains.</title>
        <authorList>
            <person name="Klenk H.-P."/>
        </authorList>
    </citation>
    <scope>NUCLEOTIDE SEQUENCE</scope>
    <source>
        <strain evidence="2">DSM 45354</strain>
    </source>
</reference>
<sequence>MQEDTGEATLMSAAANVGDWRGHDVCLSGGNKLGKLEDVYYDGETNEPLVLCVRTGTLSRTQVLVAVRDAVAVPDRLTVAWSAEDVEGAPTTEPGEELSAEDEQRVFRHYGMDYKSPTTPGSRRLVRR</sequence>
<organism evidence="2 3">
    <name type="scientific">Actinopolymorpha pittospori</name>
    <dbReference type="NCBI Taxonomy" id="648752"/>
    <lineage>
        <taxon>Bacteria</taxon>
        <taxon>Bacillati</taxon>
        <taxon>Actinomycetota</taxon>
        <taxon>Actinomycetes</taxon>
        <taxon>Propionibacteriales</taxon>
        <taxon>Actinopolymorphaceae</taxon>
        <taxon>Actinopolymorpha</taxon>
    </lineage>
</organism>
<evidence type="ECO:0000259" key="1">
    <source>
        <dbReference type="Pfam" id="PF05239"/>
    </source>
</evidence>
<evidence type="ECO:0000313" key="2">
    <source>
        <dbReference type="EMBL" id="MBE1608986.1"/>
    </source>
</evidence>
<dbReference type="Proteomes" id="UP000638648">
    <property type="component" value="Unassembled WGS sequence"/>
</dbReference>